<dbReference type="InParanoid" id="A0A673ZGQ2"/>
<evidence type="ECO:0000256" key="3">
    <source>
        <dbReference type="ARBA" id="ARBA00023274"/>
    </source>
</evidence>
<evidence type="ECO:0000313" key="5">
    <source>
        <dbReference type="Proteomes" id="UP000472277"/>
    </source>
</evidence>
<accession>A0A673ZGQ2</accession>
<dbReference type="GO" id="GO:0005840">
    <property type="term" value="C:ribosome"/>
    <property type="evidence" value="ECO:0007669"/>
    <property type="project" value="UniProtKB-KW"/>
</dbReference>
<protein>
    <submittedName>
        <fullName evidence="4">Mitochondrial ribosomal protein L20</fullName>
    </submittedName>
</protein>
<dbReference type="Pfam" id="PF00453">
    <property type="entry name" value="Ribosomal_L20"/>
    <property type="match status" value="1"/>
</dbReference>
<dbReference type="GO" id="GO:0006412">
    <property type="term" value="P:translation"/>
    <property type="evidence" value="ECO:0007669"/>
    <property type="project" value="InterPro"/>
</dbReference>
<dbReference type="InterPro" id="IPR005813">
    <property type="entry name" value="Ribosomal_bL20"/>
</dbReference>
<evidence type="ECO:0000313" key="4">
    <source>
        <dbReference type="Ensembl" id="ENSSTUP00000045351.1"/>
    </source>
</evidence>
<dbReference type="Gene3D" id="1.10.1900.20">
    <property type="entry name" value="Ribosomal protein L20"/>
    <property type="match status" value="1"/>
</dbReference>
<name>A0A673ZGQ2_SALTR</name>
<dbReference type="AlphaFoldDB" id="A0A673ZGQ2"/>
<dbReference type="GO" id="GO:1990904">
    <property type="term" value="C:ribonucleoprotein complex"/>
    <property type="evidence" value="ECO:0007669"/>
    <property type="project" value="UniProtKB-KW"/>
</dbReference>
<proteinExistence type="inferred from homology"/>
<dbReference type="Proteomes" id="UP000472277">
    <property type="component" value="Chromosome 16"/>
</dbReference>
<reference evidence="4" key="1">
    <citation type="submission" date="2025-08" db="UniProtKB">
        <authorList>
            <consortium name="Ensembl"/>
        </authorList>
    </citation>
    <scope>IDENTIFICATION</scope>
</reference>
<keyword evidence="3" id="KW-0687">Ribonucleoprotein</keyword>
<dbReference type="Ensembl" id="ENSSTUT00000047324.1">
    <property type="protein sequence ID" value="ENSSTUP00000045351.1"/>
    <property type="gene ID" value="ENSSTUG00000019054.1"/>
</dbReference>
<dbReference type="GO" id="GO:0003735">
    <property type="term" value="F:structural constituent of ribosome"/>
    <property type="evidence" value="ECO:0007669"/>
    <property type="project" value="InterPro"/>
</dbReference>
<keyword evidence="2" id="KW-0689">Ribosomal protein</keyword>
<evidence type="ECO:0000256" key="1">
    <source>
        <dbReference type="ARBA" id="ARBA00007698"/>
    </source>
</evidence>
<dbReference type="PANTHER" id="PTHR10986">
    <property type="entry name" value="39S RIBOSOMAL PROTEIN L20"/>
    <property type="match status" value="1"/>
</dbReference>
<evidence type="ECO:0000256" key="2">
    <source>
        <dbReference type="ARBA" id="ARBA00022980"/>
    </source>
</evidence>
<comment type="similarity">
    <text evidence="1">Belongs to the bacterial ribosomal protein bL20 family.</text>
</comment>
<dbReference type="GeneTree" id="ENSGT00390000015823"/>
<keyword evidence="5" id="KW-1185">Reference proteome</keyword>
<organism evidence="4 5">
    <name type="scientific">Salmo trutta</name>
    <name type="common">Brown trout</name>
    <dbReference type="NCBI Taxonomy" id="8032"/>
    <lineage>
        <taxon>Eukaryota</taxon>
        <taxon>Metazoa</taxon>
        <taxon>Chordata</taxon>
        <taxon>Craniata</taxon>
        <taxon>Vertebrata</taxon>
        <taxon>Euteleostomi</taxon>
        <taxon>Actinopterygii</taxon>
        <taxon>Neopterygii</taxon>
        <taxon>Teleostei</taxon>
        <taxon>Protacanthopterygii</taxon>
        <taxon>Salmoniformes</taxon>
        <taxon>Salmonidae</taxon>
        <taxon>Salmoninae</taxon>
        <taxon>Salmo</taxon>
    </lineage>
</organism>
<gene>
    <name evidence="4" type="primary">LOC115150635</name>
</gene>
<dbReference type="SUPFAM" id="SSF74731">
    <property type="entry name" value="Ribosomal protein L20"/>
    <property type="match status" value="1"/>
</dbReference>
<dbReference type="CDD" id="cd07026">
    <property type="entry name" value="Ribosomal_L20"/>
    <property type="match status" value="1"/>
</dbReference>
<dbReference type="InterPro" id="IPR035566">
    <property type="entry name" value="Ribosomal_protein_bL20_C"/>
</dbReference>
<reference evidence="4" key="2">
    <citation type="submission" date="2025-09" db="UniProtKB">
        <authorList>
            <consortium name="Ensembl"/>
        </authorList>
    </citation>
    <scope>IDENTIFICATION</scope>
</reference>
<dbReference type="GO" id="GO:0019843">
    <property type="term" value="F:rRNA binding"/>
    <property type="evidence" value="ECO:0007669"/>
    <property type="project" value="InterPro"/>
</dbReference>
<sequence>VVFLTLSCCIQIISNGRVNYPDTLVVCCHPFCPFLSSVFLFSYLCVHQHFRVRRAFVYATKALKIKRRNMRMLWITRIAAASREHSMKYPTLMHNLVRSSVLSDLAITEPKSFLSLAKLVRARQQEGFGAALGDGKEPPGVVSRIITLQ</sequence>